<organism evidence="2 3">
    <name type="scientific">Zophobas morio</name>
    <dbReference type="NCBI Taxonomy" id="2755281"/>
    <lineage>
        <taxon>Eukaryota</taxon>
        <taxon>Metazoa</taxon>
        <taxon>Ecdysozoa</taxon>
        <taxon>Arthropoda</taxon>
        <taxon>Hexapoda</taxon>
        <taxon>Insecta</taxon>
        <taxon>Pterygota</taxon>
        <taxon>Neoptera</taxon>
        <taxon>Endopterygota</taxon>
        <taxon>Coleoptera</taxon>
        <taxon>Polyphaga</taxon>
        <taxon>Cucujiformia</taxon>
        <taxon>Tenebrionidae</taxon>
        <taxon>Zophobas</taxon>
    </lineage>
</organism>
<name>A0AA38M9L4_9CUCU</name>
<dbReference type="Gene3D" id="3.90.1200.10">
    <property type="match status" value="1"/>
</dbReference>
<evidence type="ECO:0000259" key="1">
    <source>
        <dbReference type="SMART" id="SM00587"/>
    </source>
</evidence>
<dbReference type="SUPFAM" id="SSF56112">
    <property type="entry name" value="Protein kinase-like (PK-like)"/>
    <property type="match status" value="1"/>
</dbReference>
<dbReference type="AlphaFoldDB" id="A0AA38M9L4"/>
<sequence>MSIYKSYRKMCPDVIVNERVTNIIKTVPIRVGYSTIRVTLKTDKLTDKTLTSCALTALSVVCRKGCLVDIVDVSVKSSPKNEKLRECIPVERLFAREAFFYNTVLVDLVEFQRDAGAKKEEGFQGAPDLIAASLDEGEEAIIVRNNGSEWTPRYEKWVGELTKEHVVAVLKEFARFHALCFAFGKVNPEKFEGFKMELQGGYLSGLENKHSLKIIHENLRNTLKFFSDEGVAKKLKKFDEEVDNFMENVLNGSRDGEVVVHGDVTTNMLFCYEKAEESHAVSRAKFTNWQLVKFGSPVFDLAVFFFTNCSSDDLSNLEDFLKEYHIHLATSCKEFKCDADDFFSYEKLQEHWIKYAKFGLALTFLNFGILSLEFSKRPNANVEDLSCEEFLESFVRPPNDDFIRKIKDVAKYCVANGLV</sequence>
<dbReference type="EMBL" id="JALNTZ010000006">
    <property type="protein sequence ID" value="KAJ3648620.1"/>
    <property type="molecule type" value="Genomic_DNA"/>
</dbReference>
<dbReference type="InterPro" id="IPR011009">
    <property type="entry name" value="Kinase-like_dom_sf"/>
</dbReference>
<proteinExistence type="predicted"/>
<dbReference type="PANTHER" id="PTHR11012:SF30">
    <property type="entry name" value="PROTEIN KINASE-LIKE DOMAIN-CONTAINING"/>
    <property type="match status" value="1"/>
</dbReference>
<evidence type="ECO:0000313" key="3">
    <source>
        <dbReference type="Proteomes" id="UP001168821"/>
    </source>
</evidence>
<dbReference type="SMART" id="SM00587">
    <property type="entry name" value="CHK"/>
    <property type="match status" value="1"/>
</dbReference>
<dbReference type="PANTHER" id="PTHR11012">
    <property type="entry name" value="PROTEIN KINASE-LIKE DOMAIN-CONTAINING"/>
    <property type="match status" value="1"/>
</dbReference>
<accession>A0AA38M9L4</accession>
<evidence type="ECO:0000313" key="2">
    <source>
        <dbReference type="EMBL" id="KAJ3648620.1"/>
    </source>
</evidence>
<protein>
    <recommendedName>
        <fullName evidence="1">CHK kinase-like domain-containing protein</fullName>
    </recommendedName>
</protein>
<gene>
    <name evidence="2" type="ORF">Zmor_020412</name>
</gene>
<feature type="domain" description="CHK kinase-like" evidence="1">
    <location>
        <begin position="141"/>
        <end position="334"/>
    </location>
</feature>
<reference evidence="2" key="1">
    <citation type="journal article" date="2023" name="G3 (Bethesda)">
        <title>Whole genome assemblies of Zophobas morio and Tenebrio molitor.</title>
        <authorList>
            <person name="Kaur S."/>
            <person name="Stinson S.A."/>
            <person name="diCenzo G.C."/>
        </authorList>
    </citation>
    <scope>NUCLEOTIDE SEQUENCE</scope>
    <source>
        <strain evidence="2">QUZm001</strain>
    </source>
</reference>
<dbReference type="Proteomes" id="UP001168821">
    <property type="component" value="Unassembled WGS sequence"/>
</dbReference>
<keyword evidence="3" id="KW-1185">Reference proteome</keyword>
<dbReference type="InterPro" id="IPR015897">
    <property type="entry name" value="CHK_kinase-like"/>
</dbReference>
<dbReference type="Pfam" id="PF02958">
    <property type="entry name" value="EcKL"/>
    <property type="match status" value="1"/>
</dbReference>
<dbReference type="InterPro" id="IPR004119">
    <property type="entry name" value="EcKL"/>
</dbReference>
<comment type="caution">
    <text evidence="2">The sequence shown here is derived from an EMBL/GenBank/DDBJ whole genome shotgun (WGS) entry which is preliminary data.</text>
</comment>